<dbReference type="EMBL" id="JQDR03016293">
    <property type="protein sequence ID" value="KAA0185442.1"/>
    <property type="molecule type" value="Genomic_DNA"/>
</dbReference>
<dbReference type="GO" id="GO:0005525">
    <property type="term" value="F:GTP binding"/>
    <property type="evidence" value="ECO:0007669"/>
    <property type="project" value="UniProtKB-KW"/>
</dbReference>
<gene>
    <name evidence="19" type="ORF">HAZT_HAZT001246</name>
</gene>
<evidence type="ECO:0000256" key="9">
    <source>
        <dbReference type="ARBA" id="ARBA00022741"/>
    </source>
</evidence>
<dbReference type="Pfam" id="PF00009">
    <property type="entry name" value="GTP_EFTU"/>
    <property type="match status" value="1"/>
</dbReference>
<dbReference type="PANTHER" id="PTHR43721:SF11">
    <property type="entry name" value="SELENOCYSTEINE-SPECIFIC ELONGATION FACTOR"/>
    <property type="match status" value="1"/>
</dbReference>
<evidence type="ECO:0000256" key="3">
    <source>
        <dbReference type="ARBA" id="ARBA00004123"/>
    </source>
</evidence>
<evidence type="ECO:0000256" key="2">
    <source>
        <dbReference type="ARBA" id="ARBA00001946"/>
    </source>
</evidence>
<dbReference type="SUPFAM" id="SSF50447">
    <property type="entry name" value="Translation proteins"/>
    <property type="match status" value="1"/>
</dbReference>
<proteinExistence type="predicted"/>
<accession>A0A6A0GRK4</accession>
<feature type="domain" description="Tr-type G" evidence="18">
    <location>
        <begin position="14"/>
        <end position="213"/>
    </location>
</feature>
<reference evidence="19" key="1">
    <citation type="submission" date="2014-08" db="EMBL/GenBank/DDBJ databases">
        <authorList>
            <person name="Murali S."/>
            <person name="Richards S."/>
            <person name="Bandaranaike D."/>
            <person name="Bellair M."/>
            <person name="Blankenburg K."/>
            <person name="Chao H."/>
            <person name="Dinh H."/>
            <person name="Doddapaneni H."/>
            <person name="Dugan-Rocha S."/>
            <person name="Elkadiri S."/>
            <person name="Gnanaolivu R."/>
            <person name="Hughes D."/>
            <person name="Lee S."/>
            <person name="Li M."/>
            <person name="Ming W."/>
            <person name="Munidasa M."/>
            <person name="Muniz J."/>
            <person name="Nguyen L."/>
            <person name="Osuji N."/>
            <person name="Pu L.-L."/>
            <person name="Puazo M."/>
            <person name="Skinner E."/>
            <person name="Qu C."/>
            <person name="Quiroz J."/>
            <person name="Raj R."/>
            <person name="Weissenberger G."/>
            <person name="Xin Y."/>
            <person name="Zou X."/>
            <person name="Han Y."/>
            <person name="Worley K."/>
            <person name="Muzny D."/>
            <person name="Gibbs R."/>
        </authorList>
    </citation>
    <scope>NUCLEOTIDE SEQUENCE</scope>
    <source>
        <strain evidence="19">HAZT.00-mixed</strain>
        <tissue evidence="19">Whole organism</tissue>
    </source>
</reference>
<evidence type="ECO:0000256" key="5">
    <source>
        <dbReference type="ARBA" id="ARBA00015953"/>
    </source>
</evidence>
<dbReference type="GO" id="GO:0003924">
    <property type="term" value="F:GTPase activity"/>
    <property type="evidence" value="ECO:0007669"/>
    <property type="project" value="InterPro"/>
</dbReference>
<keyword evidence="8" id="KW-0597">Phosphoprotein</keyword>
<dbReference type="OrthoDB" id="2067at2759"/>
<dbReference type="InterPro" id="IPR049394">
    <property type="entry name" value="eEFSec_C"/>
</dbReference>
<dbReference type="GO" id="GO:0003746">
    <property type="term" value="F:translation elongation factor activity"/>
    <property type="evidence" value="ECO:0007669"/>
    <property type="project" value="TreeGrafter"/>
</dbReference>
<dbReference type="PRINTS" id="PR00315">
    <property type="entry name" value="ELONGATNFCT"/>
</dbReference>
<evidence type="ECO:0000256" key="10">
    <source>
        <dbReference type="ARBA" id="ARBA00022801"/>
    </source>
</evidence>
<evidence type="ECO:0000259" key="18">
    <source>
        <dbReference type="PROSITE" id="PS51722"/>
    </source>
</evidence>
<keyword evidence="12" id="KW-0342">GTP-binding</keyword>
<dbReference type="PANTHER" id="PTHR43721">
    <property type="entry name" value="ELONGATION FACTOR TU-RELATED"/>
    <property type="match status" value="1"/>
</dbReference>
<dbReference type="Gene3D" id="2.40.30.10">
    <property type="entry name" value="Translation factors"/>
    <property type="match status" value="2"/>
</dbReference>
<evidence type="ECO:0000313" key="19">
    <source>
        <dbReference type="EMBL" id="KAA0185442.1"/>
    </source>
</evidence>
<dbReference type="CDD" id="cd03696">
    <property type="entry name" value="SelB_II"/>
    <property type="match status" value="1"/>
</dbReference>
<dbReference type="SUPFAM" id="SSF52540">
    <property type="entry name" value="P-loop containing nucleoside triphosphate hydrolases"/>
    <property type="match status" value="1"/>
</dbReference>
<dbReference type="GO" id="GO:0005737">
    <property type="term" value="C:cytoplasm"/>
    <property type="evidence" value="ECO:0007669"/>
    <property type="project" value="UniProtKB-SubCell"/>
</dbReference>
<evidence type="ECO:0000256" key="7">
    <source>
        <dbReference type="ARBA" id="ARBA00022490"/>
    </source>
</evidence>
<dbReference type="Proteomes" id="UP000711488">
    <property type="component" value="Unassembled WGS sequence"/>
</dbReference>
<reference evidence="19" key="2">
    <citation type="journal article" date="2018" name="Environ. Sci. Technol.">
        <title>The Toxicogenome of Hyalella azteca: A Model for Sediment Ecotoxicology and Evolutionary Toxicology.</title>
        <authorList>
            <person name="Poynton H.C."/>
            <person name="Hasenbein S."/>
            <person name="Benoit J.B."/>
            <person name="Sepulveda M.S."/>
            <person name="Poelchau M.F."/>
            <person name="Hughes D.S.T."/>
            <person name="Murali S.C."/>
            <person name="Chen S."/>
            <person name="Glastad K.M."/>
            <person name="Goodisman M.A.D."/>
            <person name="Werren J.H."/>
            <person name="Vineis J.H."/>
            <person name="Bowen J.L."/>
            <person name="Friedrich M."/>
            <person name="Jones J."/>
            <person name="Robertson H.M."/>
            <person name="Feyereisen R."/>
            <person name="Mechler-Hickson A."/>
            <person name="Mathers N."/>
            <person name="Lee C.E."/>
            <person name="Colbourne J.K."/>
            <person name="Biales A."/>
            <person name="Johnston J.S."/>
            <person name="Wellborn G.A."/>
            <person name="Rosendale A.J."/>
            <person name="Cridge A.G."/>
            <person name="Munoz-Torres M.C."/>
            <person name="Bain P.A."/>
            <person name="Manny A.R."/>
            <person name="Major K.M."/>
            <person name="Lambert F.N."/>
            <person name="Vulpe C.D."/>
            <person name="Tuck P."/>
            <person name="Blalock B.J."/>
            <person name="Lin Y.Y."/>
            <person name="Smith M.E."/>
            <person name="Ochoa-Acuna H."/>
            <person name="Chen M.M."/>
            <person name="Childers C.P."/>
            <person name="Qu J."/>
            <person name="Dugan S."/>
            <person name="Lee S.L."/>
            <person name="Chao H."/>
            <person name="Dinh H."/>
            <person name="Han Y."/>
            <person name="Doddapaneni H."/>
            <person name="Worley K.C."/>
            <person name="Muzny D.M."/>
            <person name="Gibbs R.A."/>
            <person name="Richards S."/>
        </authorList>
    </citation>
    <scope>NUCLEOTIDE SEQUENCE</scope>
    <source>
        <strain evidence="19">HAZT.00-mixed</strain>
        <tissue evidence="19">Whole organism</tissue>
    </source>
</reference>
<dbReference type="InterPro" id="IPR000795">
    <property type="entry name" value="T_Tr_GTP-bd_dom"/>
</dbReference>
<keyword evidence="11" id="KW-0648">Protein biosynthesis</keyword>
<keyword evidence="6" id="KW-0488">Methylation</keyword>
<evidence type="ECO:0000256" key="15">
    <source>
        <dbReference type="ARBA" id="ARBA00054716"/>
    </source>
</evidence>
<dbReference type="Gene3D" id="3.40.50.300">
    <property type="entry name" value="P-loop containing nucleotide triphosphate hydrolases"/>
    <property type="match status" value="1"/>
</dbReference>
<comment type="catalytic activity">
    <reaction evidence="14">
        <text>GTP + H2O = GDP + phosphate + H(+)</text>
        <dbReference type="Rhea" id="RHEA:19669"/>
        <dbReference type="ChEBI" id="CHEBI:15377"/>
        <dbReference type="ChEBI" id="CHEBI:15378"/>
        <dbReference type="ChEBI" id="CHEBI:37565"/>
        <dbReference type="ChEBI" id="CHEBI:43474"/>
        <dbReference type="ChEBI" id="CHEBI:58189"/>
    </reaction>
    <physiologicalReaction direction="left-to-right" evidence="14">
        <dbReference type="Rhea" id="RHEA:19670"/>
    </physiologicalReaction>
</comment>
<dbReference type="InterPro" id="IPR027417">
    <property type="entry name" value="P-loop_NTPase"/>
</dbReference>
<keyword evidence="10" id="KW-0378">Hydrolase</keyword>
<evidence type="ECO:0000256" key="6">
    <source>
        <dbReference type="ARBA" id="ARBA00022481"/>
    </source>
</evidence>
<evidence type="ECO:0000256" key="8">
    <source>
        <dbReference type="ARBA" id="ARBA00022553"/>
    </source>
</evidence>
<comment type="cofactor">
    <cofactor evidence="2">
        <name>Mg(2+)</name>
        <dbReference type="ChEBI" id="CHEBI:18420"/>
    </cofactor>
</comment>
<comment type="subcellular location">
    <subcellularLocation>
        <location evidence="4">Cytoplasm</location>
    </subcellularLocation>
    <subcellularLocation>
        <location evidence="3">Nucleus</location>
    </subcellularLocation>
</comment>
<comment type="cofactor">
    <cofactor evidence="1">
        <name>Mn(2+)</name>
        <dbReference type="ChEBI" id="CHEBI:29035"/>
    </cofactor>
</comment>
<dbReference type="InterPro" id="IPR004161">
    <property type="entry name" value="EFTu-like_2"/>
</dbReference>
<comment type="caution">
    <text evidence="19">The sequence shown here is derived from an EMBL/GenBank/DDBJ whole genome shotgun (WGS) entry which is preliminary data.</text>
</comment>
<name>A0A6A0GRK4_HYAAZ</name>
<dbReference type="FunFam" id="3.40.50.300:FF:000900">
    <property type="entry name" value="Eukaryotic elongation factor, selenocysteine-tRNA-specific"/>
    <property type="match status" value="1"/>
</dbReference>
<dbReference type="PROSITE" id="PS51722">
    <property type="entry name" value="G_TR_2"/>
    <property type="match status" value="1"/>
</dbReference>
<dbReference type="CDD" id="cd01889">
    <property type="entry name" value="SelB_euk"/>
    <property type="match status" value="1"/>
</dbReference>
<keyword evidence="9" id="KW-0547">Nucleotide-binding</keyword>
<dbReference type="FunFam" id="2.40.30.10:FF:000052">
    <property type="entry name" value="Selenocysteine-specific elongation factor EF-Sec"/>
    <property type="match status" value="1"/>
</dbReference>
<evidence type="ECO:0000256" key="14">
    <source>
        <dbReference type="ARBA" id="ARBA00049117"/>
    </source>
</evidence>
<evidence type="ECO:0000256" key="17">
    <source>
        <dbReference type="ARBA" id="ARBA00082387"/>
    </source>
</evidence>
<dbReference type="InterPro" id="IPR050055">
    <property type="entry name" value="EF-Tu_GTPase"/>
</dbReference>
<keyword evidence="7" id="KW-0963">Cytoplasm</keyword>
<evidence type="ECO:0000256" key="12">
    <source>
        <dbReference type="ARBA" id="ARBA00023134"/>
    </source>
</evidence>
<evidence type="ECO:0000256" key="13">
    <source>
        <dbReference type="ARBA" id="ARBA00023242"/>
    </source>
</evidence>
<keyword evidence="13" id="KW-0539">Nucleus</keyword>
<sequence>MPDPVWVRYTSVKMFNFNIGVLGHVDSGKTTLSRCISTTASTAAFDKNPQSQERGITLDLGFSCFDLPAPQSVASVTSNIQITLVDCPGHASLIRTIIAGAQIIDAMILVVDVTKGIQTQTAECLVIGEILCSHLLVVLNKVDLLPLDKRSAMTEKMTKRIRMALQSTKFSDVKIVPVAAKPGGGVENNSLDTEPVGIQDLLVAIQEMIYVPTRSNAGPFVFAVDHCFGIRGQGTIMTGTVLQGAVAINDSIEIPSLAISKKVKSMQMFRKPVEKAIQGDRVGICVTQFDPKLLERGFACTPGFIKSAYALLVRVVKIPYYKLAIETKAKFHISVGNETVMSKIVLFGSEVECPDDSFDYNREYKHQEELMDVKAIEASENCKLRAQYAVLHLERRVPVLPNSFIIGSKLDMDAHTNMCRLAFKGTVLEIFSVKEYAETQLPNIKVFKNKTKEGIVERLNNDSEVIVRNLFNKDTNLQPFIGLKVRLSTGEEGVIDGHFGTSGKIKVFIAKGLLPDTKNTLQAQSSGKKKGKNAGEAMQSLTLEDRQNLVIRVKLDFKRYLFSVGKKMIQ</sequence>
<evidence type="ECO:0000256" key="4">
    <source>
        <dbReference type="ARBA" id="ARBA00004496"/>
    </source>
</evidence>
<dbReference type="InterPro" id="IPR009000">
    <property type="entry name" value="Transl_B-barrel_sf"/>
</dbReference>
<organism evidence="19">
    <name type="scientific">Hyalella azteca</name>
    <name type="common">Amphipod</name>
    <dbReference type="NCBI Taxonomy" id="294128"/>
    <lineage>
        <taxon>Eukaryota</taxon>
        <taxon>Metazoa</taxon>
        <taxon>Ecdysozoa</taxon>
        <taxon>Arthropoda</taxon>
        <taxon>Crustacea</taxon>
        <taxon>Multicrustacea</taxon>
        <taxon>Malacostraca</taxon>
        <taxon>Eumalacostraca</taxon>
        <taxon>Peracarida</taxon>
        <taxon>Amphipoda</taxon>
        <taxon>Senticaudata</taxon>
        <taxon>Talitrida</taxon>
        <taxon>Talitroidea</taxon>
        <taxon>Hyalellidae</taxon>
        <taxon>Hyalella</taxon>
    </lineage>
</organism>
<dbReference type="InterPro" id="IPR049393">
    <property type="entry name" value="eEFSec_III"/>
</dbReference>
<dbReference type="Pfam" id="PF21208">
    <property type="entry name" value="euk_SelB_III"/>
    <property type="match status" value="1"/>
</dbReference>
<protein>
    <recommendedName>
        <fullName evidence="5">Selenocysteine-specific elongation factor</fullName>
    </recommendedName>
    <alternativeName>
        <fullName evidence="17">Elongation factor sec</fullName>
    </alternativeName>
    <alternativeName>
        <fullName evidence="16">Eukaryotic elongation factor, selenocysteine-tRNA-specific</fullName>
    </alternativeName>
</protein>
<dbReference type="Pfam" id="PF03144">
    <property type="entry name" value="GTP_EFTU_D2"/>
    <property type="match status" value="1"/>
</dbReference>
<reference evidence="19" key="3">
    <citation type="submission" date="2019-06" db="EMBL/GenBank/DDBJ databases">
        <authorList>
            <person name="Poynton C."/>
            <person name="Hasenbein S."/>
            <person name="Benoit J.B."/>
            <person name="Sepulveda M.S."/>
            <person name="Poelchau M.F."/>
            <person name="Murali S.C."/>
            <person name="Chen S."/>
            <person name="Glastad K.M."/>
            <person name="Werren J.H."/>
            <person name="Vineis J.H."/>
            <person name="Bowen J.L."/>
            <person name="Friedrich M."/>
            <person name="Jones J."/>
            <person name="Robertson H.M."/>
            <person name="Feyereisen R."/>
            <person name="Mechler-Hickson A."/>
            <person name="Mathers N."/>
            <person name="Lee C.E."/>
            <person name="Colbourne J.K."/>
            <person name="Biales A."/>
            <person name="Johnston J.S."/>
            <person name="Wellborn G.A."/>
            <person name="Rosendale A.J."/>
            <person name="Cridge A.G."/>
            <person name="Munoz-Torres M.C."/>
            <person name="Bain P.A."/>
            <person name="Manny A.R."/>
            <person name="Major K.M."/>
            <person name="Lambert F.N."/>
            <person name="Vulpe C.D."/>
            <person name="Tuck P."/>
            <person name="Blalock B.J."/>
            <person name="Lin Y.-Y."/>
            <person name="Smith M.E."/>
            <person name="Ochoa-Acuna H."/>
            <person name="Chen M.-J.M."/>
            <person name="Childers C.P."/>
            <person name="Qu J."/>
            <person name="Dugan S."/>
            <person name="Lee S.L."/>
            <person name="Chao H."/>
            <person name="Dinh H."/>
            <person name="Han Y."/>
            <person name="Doddapaneni H."/>
            <person name="Worley K.C."/>
            <person name="Muzny D.M."/>
            <person name="Gibbs R.A."/>
            <person name="Richards S."/>
        </authorList>
    </citation>
    <scope>NUCLEOTIDE SEQUENCE</scope>
    <source>
        <strain evidence="19">HAZT.00-mixed</strain>
        <tissue evidence="19">Whole organism</tissue>
    </source>
</reference>
<evidence type="ECO:0000256" key="11">
    <source>
        <dbReference type="ARBA" id="ARBA00022917"/>
    </source>
</evidence>
<evidence type="ECO:0000256" key="1">
    <source>
        <dbReference type="ARBA" id="ARBA00001936"/>
    </source>
</evidence>
<dbReference type="GO" id="GO:0005634">
    <property type="term" value="C:nucleus"/>
    <property type="evidence" value="ECO:0007669"/>
    <property type="project" value="UniProtKB-SubCell"/>
</dbReference>
<dbReference type="GO" id="GO:0001514">
    <property type="term" value="P:selenocysteine incorporation"/>
    <property type="evidence" value="ECO:0007669"/>
    <property type="project" value="TreeGrafter"/>
</dbReference>
<dbReference type="AlphaFoldDB" id="A0A6A0GRK4"/>
<comment type="function">
    <text evidence="15">Translation factor required for the incorporation of the rare amino acid selenocysteine encoded by UGA codons. Replaces the eRF1-eRF3-GTP ternary complex for the insertion of selenocysteine directed by the UGA codon. Insertion of selenocysteine at UGA codons is mediated by SECISBP2 and EEFSEC: SECISBP2 (1) specifically binds the SECIS sequence once the 80S ribosome encounters an in-frame UGA codon and (2) contacts the RPS27A/eS31 of the 40S ribosome before ribosome stalling. (3) GTP-bound EEFSEC then delivers selenocysteinyl-tRNA(Sec) to the 80S ribosome and adopts a preaccommodated state conformation. (4) After GTP hydrolysis, EEFSEC dissociates from the assembly, selenocysteinyl-tRNA(Sec) accommodates, and peptide bond synthesis and selenoprotein elongation occur.</text>
</comment>
<dbReference type="Pfam" id="PF21131">
    <property type="entry name" value="eEFSec_4th"/>
    <property type="match status" value="1"/>
</dbReference>
<evidence type="ECO:0000256" key="16">
    <source>
        <dbReference type="ARBA" id="ARBA00076506"/>
    </source>
</evidence>
<dbReference type="CDD" id="cd04094">
    <property type="entry name" value="eSelB_III"/>
    <property type="match status" value="1"/>
</dbReference>